<gene>
    <name evidence="1" type="ORF">MJA45_18465</name>
</gene>
<proteinExistence type="predicted"/>
<evidence type="ECO:0000313" key="2">
    <source>
        <dbReference type="Proteomes" id="UP001305702"/>
    </source>
</evidence>
<sequence length="166" mass="18983">MTNKVVESITQLGIEMIMLDYIEHLFDATTLRIHRDSVEWLRILLDAIQVSVIFSGLEISNKLPVHNETFASRILSRVTLSPLDEDEYDIFLQAIDSCLPFSEKSCLTDQKAAEKLYLTSGGLPGYTKEIIIKATILAFEEDRLTEWHINKACNLLNSSQNFKNRF</sequence>
<organism evidence="1 2">
    <name type="scientific">Paenibacillus aurantius</name>
    <dbReference type="NCBI Taxonomy" id="2918900"/>
    <lineage>
        <taxon>Bacteria</taxon>
        <taxon>Bacillati</taxon>
        <taxon>Bacillota</taxon>
        <taxon>Bacilli</taxon>
        <taxon>Bacillales</taxon>
        <taxon>Paenibacillaceae</taxon>
        <taxon>Paenibacillus</taxon>
    </lineage>
</organism>
<accession>A0AA96L9Q5</accession>
<dbReference type="InterPro" id="IPR027417">
    <property type="entry name" value="P-loop_NTPase"/>
</dbReference>
<dbReference type="Proteomes" id="UP001305702">
    <property type="component" value="Chromosome"/>
</dbReference>
<keyword evidence="2" id="KW-1185">Reference proteome</keyword>
<reference evidence="1 2" key="1">
    <citation type="submission" date="2022-02" db="EMBL/GenBank/DDBJ databases">
        <title>Paenibacillus sp. MBLB1776 Whole Genome Shotgun Sequencing.</title>
        <authorList>
            <person name="Hwang C.Y."/>
            <person name="Cho E.-S."/>
            <person name="Seo M.-J."/>
        </authorList>
    </citation>
    <scope>NUCLEOTIDE SEQUENCE [LARGE SCALE GENOMIC DNA]</scope>
    <source>
        <strain evidence="1 2">MBLB1776</strain>
    </source>
</reference>
<dbReference type="AlphaFoldDB" id="A0AA96L9Q5"/>
<evidence type="ECO:0000313" key="1">
    <source>
        <dbReference type="EMBL" id="WNQ09607.1"/>
    </source>
</evidence>
<dbReference type="KEGG" id="paun:MJA45_18465"/>
<dbReference type="RefSeq" id="WP_315603379.1">
    <property type="nucleotide sequence ID" value="NZ_CP130318.1"/>
</dbReference>
<protein>
    <submittedName>
        <fullName evidence="1">Uncharacterized protein</fullName>
    </submittedName>
</protein>
<dbReference type="EMBL" id="CP130318">
    <property type="protein sequence ID" value="WNQ09607.1"/>
    <property type="molecule type" value="Genomic_DNA"/>
</dbReference>
<dbReference type="SUPFAM" id="SSF52540">
    <property type="entry name" value="P-loop containing nucleoside triphosphate hydrolases"/>
    <property type="match status" value="1"/>
</dbReference>
<name>A0AA96L9Q5_9BACL</name>